<dbReference type="EMBL" id="AONQ01000065">
    <property type="protein sequence ID" value="EME68456.1"/>
    <property type="molecule type" value="Genomic_DNA"/>
</dbReference>
<protein>
    <submittedName>
        <fullName evidence="2">Uncharacterized protein</fullName>
    </submittedName>
</protein>
<evidence type="ECO:0000313" key="2">
    <source>
        <dbReference type="EMBL" id="EME68456.1"/>
    </source>
</evidence>
<keyword evidence="1" id="KW-0732">Signal</keyword>
<evidence type="ECO:0000256" key="1">
    <source>
        <dbReference type="SAM" id="SignalP"/>
    </source>
</evidence>
<feature type="chain" id="PRO_5004029957" evidence="1">
    <location>
        <begin position="17"/>
        <end position="187"/>
    </location>
</feature>
<evidence type="ECO:0000313" key="3">
    <source>
        <dbReference type="Proteomes" id="UP000011744"/>
    </source>
</evidence>
<comment type="caution">
    <text evidence="2">The sequence shown here is derived from an EMBL/GenBank/DDBJ whole genome shotgun (WGS) entry which is preliminary data.</text>
</comment>
<reference evidence="2 3" key="1">
    <citation type="journal article" date="2014" name="Genome Announc.">
        <title>Draft Genome Sequence of Magnetospirillum sp. Strain SO-1, a Freshwater Magnetotactic Bacterium Isolated from the Ol'khovka River, Russia.</title>
        <authorList>
            <person name="Grouzdev D.S."/>
            <person name="Dziuba M.V."/>
            <person name="Sukhacheva M.S."/>
            <person name="Mardanov A.V."/>
            <person name="Beletskiy A.V."/>
            <person name="Kuznetsov B.B."/>
            <person name="Skryabin K.G."/>
        </authorList>
    </citation>
    <scope>NUCLEOTIDE SEQUENCE [LARGE SCALE GENOMIC DNA]</scope>
    <source>
        <strain evidence="2 3">SO-1</strain>
    </source>
</reference>
<gene>
    <name evidence="2" type="ORF">H261_18395</name>
</gene>
<dbReference type="AlphaFoldDB" id="M2Y5V7"/>
<dbReference type="PATRIC" id="fig|1244869.3.peg.3676"/>
<organism evidence="2 3">
    <name type="scientific">Paramagnetospirillum caucaseum</name>
    <dbReference type="NCBI Taxonomy" id="1244869"/>
    <lineage>
        <taxon>Bacteria</taxon>
        <taxon>Pseudomonadati</taxon>
        <taxon>Pseudomonadota</taxon>
        <taxon>Alphaproteobacteria</taxon>
        <taxon>Rhodospirillales</taxon>
        <taxon>Magnetospirillaceae</taxon>
        <taxon>Paramagnetospirillum</taxon>
    </lineage>
</organism>
<keyword evidence="3" id="KW-1185">Reference proteome</keyword>
<feature type="signal peptide" evidence="1">
    <location>
        <begin position="1"/>
        <end position="16"/>
    </location>
</feature>
<name>M2Y5V7_9PROT</name>
<proteinExistence type="predicted"/>
<sequence length="187" mass="21472">MLLAALVLAAVQPAWAYPETQPGEKGWPEIPGRIGMKGFEGTWKPRCDDGAYIENGAMTVHGDGRISYQLRKPYLPIRYRVIETTPHYVVTLVQTAEPAIRFWVFRPLDHWHTRTAISEMTDIGINECPIYGDAERKRAIWNFGDAELAEFWRTNKFCHPSLTPKIEGGSYWGGDWGQACWFDQRER</sequence>
<accession>M2Y5V7</accession>
<dbReference type="Proteomes" id="UP000011744">
    <property type="component" value="Unassembled WGS sequence"/>
</dbReference>